<keyword evidence="2" id="KW-1185">Reference proteome</keyword>
<organism evidence="1 2">
    <name type="scientific">Linnemannia gamsii</name>
    <dbReference type="NCBI Taxonomy" id="64522"/>
    <lineage>
        <taxon>Eukaryota</taxon>
        <taxon>Fungi</taxon>
        <taxon>Fungi incertae sedis</taxon>
        <taxon>Mucoromycota</taxon>
        <taxon>Mortierellomycotina</taxon>
        <taxon>Mortierellomycetes</taxon>
        <taxon>Mortierellales</taxon>
        <taxon>Mortierellaceae</taxon>
        <taxon>Linnemannia</taxon>
    </lineage>
</organism>
<sequence length="71" mass="7755">MQLLRDPSRGGGGRQTPWLSMANQSISACAQATPERQADFGQLRGFTRTCLAAYNHDLMRGNRGGNCHTFA</sequence>
<name>A0A9P6RNL2_9FUNG</name>
<gene>
    <name evidence="1" type="ORF">BGZ97_000551</name>
</gene>
<comment type="caution">
    <text evidence="1">The sequence shown here is derived from an EMBL/GenBank/DDBJ whole genome shotgun (WGS) entry which is preliminary data.</text>
</comment>
<accession>A0A9P6RNL2</accession>
<proteinExistence type="predicted"/>
<dbReference type="AlphaFoldDB" id="A0A9P6RNL2"/>
<dbReference type="PROSITE" id="PS51257">
    <property type="entry name" value="PROKAR_LIPOPROTEIN"/>
    <property type="match status" value="1"/>
</dbReference>
<evidence type="ECO:0000313" key="2">
    <source>
        <dbReference type="Proteomes" id="UP000823405"/>
    </source>
</evidence>
<protein>
    <submittedName>
        <fullName evidence="1">Uncharacterized protein</fullName>
    </submittedName>
</protein>
<dbReference type="EMBL" id="JAAAIN010000011">
    <property type="protein sequence ID" value="KAG0323085.1"/>
    <property type="molecule type" value="Genomic_DNA"/>
</dbReference>
<reference evidence="1" key="1">
    <citation type="journal article" date="2020" name="Fungal Divers.">
        <title>Resolving the Mortierellaceae phylogeny through synthesis of multi-gene phylogenetics and phylogenomics.</title>
        <authorList>
            <person name="Vandepol N."/>
            <person name="Liber J."/>
            <person name="Desiro A."/>
            <person name="Na H."/>
            <person name="Kennedy M."/>
            <person name="Barry K."/>
            <person name="Grigoriev I.V."/>
            <person name="Miller A.N."/>
            <person name="O'Donnell K."/>
            <person name="Stajich J.E."/>
            <person name="Bonito G."/>
        </authorList>
    </citation>
    <scope>NUCLEOTIDE SEQUENCE</scope>
    <source>
        <strain evidence="1">NVP60</strain>
    </source>
</reference>
<dbReference type="Proteomes" id="UP000823405">
    <property type="component" value="Unassembled WGS sequence"/>
</dbReference>
<evidence type="ECO:0000313" key="1">
    <source>
        <dbReference type="EMBL" id="KAG0323085.1"/>
    </source>
</evidence>